<sequence length="153" mass="17138">MSQSSRPSKKRTMLTEFHKGEIIGMRRAGCRTSKISRELGIHYSTISCFLNKFEKTGSSENRYHHNGSPKYTGRDIGRLIRDFQSSPEARKTPLDKLGQAEGGMSASTVRRYLEQHNLITSAKPFTPSPARARKQNRKQGGLVGAGNRRLSSE</sequence>
<protein>
    <submittedName>
        <fullName evidence="1">Uncharacterized protein</fullName>
    </submittedName>
</protein>
<proteinExistence type="predicted"/>
<gene>
    <name evidence="1" type="ORF">IE53DRAFT_64676</name>
</gene>
<reference evidence="1 2" key="1">
    <citation type="journal article" date="2018" name="Mol. Biol. Evol.">
        <title>Broad Genomic Sampling Reveals a Smut Pathogenic Ancestry of the Fungal Clade Ustilaginomycotina.</title>
        <authorList>
            <person name="Kijpornyongpan T."/>
            <person name="Mondo S.J."/>
            <person name="Barry K."/>
            <person name="Sandor L."/>
            <person name="Lee J."/>
            <person name="Lipzen A."/>
            <person name="Pangilinan J."/>
            <person name="LaButti K."/>
            <person name="Hainaut M."/>
            <person name="Henrissat B."/>
            <person name="Grigoriev I.V."/>
            <person name="Spatafora J.W."/>
            <person name="Aime M.C."/>
        </authorList>
    </citation>
    <scope>NUCLEOTIDE SEQUENCE [LARGE SCALE GENOMIC DNA]</scope>
    <source>
        <strain evidence="1 2">SA 807</strain>
    </source>
</reference>
<accession>A0ACD0P794</accession>
<evidence type="ECO:0000313" key="1">
    <source>
        <dbReference type="EMBL" id="PWN53990.1"/>
    </source>
</evidence>
<name>A0ACD0P794_9BASI</name>
<evidence type="ECO:0000313" key="2">
    <source>
        <dbReference type="Proteomes" id="UP000245626"/>
    </source>
</evidence>
<keyword evidence="2" id="KW-1185">Reference proteome</keyword>
<organism evidence="1 2">
    <name type="scientific">Violaceomyces palustris</name>
    <dbReference type="NCBI Taxonomy" id="1673888"/>
    <lineage>
        <taxon>Eukaryota</taxon>
        <taxon>Fungi</taxon>
        <taxon>Dikarya</taxon>
        <taxon>Basidiomycota</taxon>
        <taxon>Ustilaginomycotina</taxon>
        <taxon>Ustilaginomycetes</taxon>
        <taxon>Violaceomycetales</taxon>
        <taxon>Violaceomycetaceae</taxon>
        <taxon>Violaceomyces</taxon>
    </lineage>
</organism>
<dbReference type="Proteomes" id="UP000245626">
    <property type="component" value="Unassembled WGS sequence"/>
</dbReference>
<dbReference type="EMBL" id="KZ819701">
    <property type="protein sequence ID" value="PWN53990.1"/>
    <property type="molecule type" value="Genomic_DNA"/>
</dbReference>